<sequence>MFTKPFPSSNRFTKPVPSSNRFTKPVPFSNRFPKPVPSSNRFTKPVPIWNRFPTPTSNRHKPNDAALSIEIICKTCNTPMKKKRFLLPKWLF</sequence>
<dbReference type="AlphaFoldDB" id="A0A3M7SXQ5"/>
<protein>
    <submittedName>
        <fullName evidence="2">Uncharacterized protein</fullName>
    </submittedName>
</protein>
<evidence type="ECO:0000313" key="2">
    <source>
        <dbReference type="EMBL" id="RNA40516.1"/>
    </source>
</evidence>
<proteinExistence type="predicted"/>
<dbReference type="Proteomes" id="UP000276133">
    <property type="component" value="Unassembled WGS sequence"/>
</dbReference>
<name>A0A3M7SXQ5_BRAPC</name>
<dbReference type="EMBL" id="REGN01000638">
    <property type="protein sequence ID" value="RNA40516.1"/>
    <property type="molecule type" value="Genomic_DNA"/>
</dbReference>
<evidence type="ECO:0000313" key="3">
    <source>
        <dbReference type="Proteomes" id="UP000276133"/>
    </source>
</evidence>
<keyword evidence="3" id="KW-1185">Reference proteome</keyword>
<organism evidence="2 3">
    <name type="scientific">Brachionus plicatilis</name>
    <name type="common">Marine rotifer</name>
    <name type="synonym">Brachionus muelleri</name>
    <dbReference type="NCBI Taxonomy" id="10195"/>
    <lineage>
        <taxon>Eukaryota</taxon>
        <taxon>Metazoa</taxon>
        <taxon>Spiralia</taxon>
        <taxon>Gnathifera</taxon>
        <taxon>Rotifera</taxon>
        <taxon>Eurotatoria</taxon>
        <taxon>Monogononta</taxon>
        <taxon>Pseudotrocha</taxon>
        <taxon>Ploima</taxon>
        <taxon>Brachionidae</taxon>
        <taxon>Brachionus</taxon>
    </lineage>
</organism>
<reference evidence="2 3" key="1">
    <citation type="journal article" date="2018" name="Sci. Rep.">
        <title>Genomic signatures of local adaptation to the degree of environmental predictability in rotifers.</title>
        <authorList>
            <person name="Franch-Gras L."/>
            <person name="Hahn C."/>
            <person name="Garcia-Roger E.M."/>
            <person name="Carmona M.J."/>
            <person name="Serra M."/>
            <person name="Gomez A."/>
        </authorList>
    </citation>
    <scope>NUCLEOTIDE SEQUENCE [LARGE SCALE GENOMIC DNA]</scope>
    <source>
        <strain evidence="2">HYR1</strain>
    </source>
</reference>
<feature type="compositionally biased region" description="Polar residues" evidence="1">
    <location>
        <begin position="1"/>
        <end position="22"/>
    </location>
</feature>
<gene>
    <name evidence="2" type="ORF">BpHYR1_018032</name>
</gene>
<comment type="caution">
    <text evidence="2">The sequence shown here is derived from an EMBL/GenBank/DDBJ whole genome shotgun (WGS) entry which is preliminary data.</text>
</comment>
<evidence type="ECO:0000256" key="1">
    <source>
        <dbReference type="SAM" id="MobiDB-lite"/>
    </source>
</evidence>
<feature type="region of interest" description="Disordered" evidence="1">
    <location>
        <begin position="1"/>
        <end position="39"/>
    </location>
</feature>
<accession>A0A3M7SXQ5</accession>